<dbReference type="GO" id="GO:0016020">
    <property type="term" value="C:membrane"/>
    <property type="evidence" value="ECO:0007669"/>
    <property type="project" value="UniProtKB-SubCell"/>
</dbReference>
<name>A0AA88KHR5_NAELO</name>
<comment type="caution">
    <text evidence="6">The sequence shown here is derived from an EMBL/GenBank/DDBJ whole genome shotgun (WGS) entry which is preliminary data.</text>
</comment>
<feature type="transmembrane region" description="Helical" evidence="5">
    <location>
        <begin position="155"/>
        <end position="174"/>
    </location>
</feature>
<evidence type="ECO:0000313" key="7">
    <source>
        <dbReference type="Proteomes" id="UP000816034"/>
    </source>
</evidence>
<dbReference type="Proteomes" id="UP000816034">
    <property type="component" value="Unassembled WGS sequence"/>
</dbReference>
<feature type="transmembrane region" description="Helical" evidence="5">
    <location>
        <begin position="119"/>
        <end position="143"/>
    </location>
</feature>
<dbReference type="RefSeq" id="XP_044545365.1">
    <property type="nucleotide sequence ID" value="XM_044698833.1"/>
</dbReference>
<dbReference type="GO" id="GO:0015144">
    <property type="term" value="F:carbohydrate transmembrane transporter activity"/>
    <property type="evidence" value="ECO:0007669"/>
    <property type="project" value="InterPro"/>
</dbReference>
<evidence type="ECO:0000313" key="6">
    <source>
        <dbReference type="EMBL" id="KAG2378103.1"/>
    </source>
</evidence>
<keyword evidence="2 5" id="KW-0812">Transmembrane</keyword>
<dbReference type="Pfam" id="PF06800">
    <property type="entry name" value="Sugar_transport"/>
    <property type="match status" value="1"/>
</dbReference>
<dbReference type="PANTHER" id="PTHR16119:SF17">
    <property type="entry name" value="TRANSMEMBRANE PROTEIN 144"/>
    <property type="match status" value="1"/>
</dbReference>
<evidence type="ECO:0000256" key="3">
    <source>
        <dbReference type="ARBA" id="ARBA00022989"/>
    </source>
</evidence>
<keyword evidence="4 5" id="KW-0472">Membrane</keyword>
<proteinExistence type="predicted"/>
<dbReference type="InterPro" id="IPR010651">
    <property type="entry name" value="Sugar_transport"/>
</dbReference>
<keyword evidence="7" id="KW-1185">Reference proteome</keyword>
<dbReference type="PANTHER" id="PTHR16119">
    <property type="entry name" value="TRANSMEMBRANE PROTEIN 144"/>
    <property type="match status" value="1"/>
</dbReference>
<evidence type="ECO:0000256" key="2">
    <source>
        <dbReference type="ARBA" id="ARBA00022692"/>
    </source>
</evidence>
<evidence type="ECO:0000256" key="5">
    <source>
        <dbReference type="SAM" id="Phobius"/>
    </source>
</evidence>
<protein>
    <submittedName>
        <fullName evidence="6">Uncharacterized protein</fullName>
    </submittedName>
</protein>
<gene>
    <name evidence="6" type="ORF">C9374_008725</name>
</gene>
<keyword evidence="3 5" id="KW-1133">Transmembrane helix</keyword>
<sequence length="176" mass="19430">MISDSSNKNKQRKQRLLALLKNSKDYLIGILAAVACGITGGSMFVPSRLDDKGSIYMVGFGIGSMGITSVMLVFYYYYYFFRYKKELSFYPKLSIFPCLTAVLWQTGNFFAAFVSAGPLGLTIGMPLTETSLVVAGLCGLIFFRELKGWKAIVQFFVSTLIMLVPGCILLALFGKT</sequence>
<evidence type="ECO:0000256" key="4">
    <source>
        <dbReference type="ARBA" id="ARBA00023136"/>
    </source>
</evidence>
<dbReference type="EMBL" id="PYSW02000035">
    <property type="protein sequence ID" value="KAG2378103.1"/>
    <property type="molecule type" value="Genomic_DNA"/>
</dbReference>
<feature type="transmembrane region" description="Helical" evidence="5">
    <location>
        <begin position="93"/>
        <end position="113"/>
    </location>
</feature>
<dbReference type="GeneID" id="68101179"/>
<evidence type="ECO:0000256" key="1">
    <source>
        <dbReference type="ARBA" id="ARBA00004141"/>
    </source>
</evidence>
<dbReference type="AlphaFoldDB" id="A0AA88KHR5"/>
<feature type="transmembrane region" description="Helical" evidence="5">
    <location>
        <begin position="57"/>
        <end position="81"/>
    </location>
</feature>
<organism evidence="6 7">
    <name type="scientific">Naegleria lovaniensis</name>
    <name type="common">Amoeba</name>
    <dbReference type="NCBI Taxonomy" id="51637"/>
    <lineage>
        <taxon>Eukaryota</taxon>
        <taxon>Discoba</taxon>
        <taxon>Heterolobosea</taxon>
        <taxon>Tetramitia</taxon>
        <taxon>Eutetramitia</taxon>
        <taxon>Vahlkampfiidae</taxon>
        <taxon>Naegleria</taxon>
    </lineage>
</organism>
<comment type="subcellular location">
    <subcellularLocation>
        <location evidence="1">Membrane</location>
        <topology evidence="1">Multi-pass membrane protein</topology>
    </subcellularLocation>
</comment>
<feature type="transmembrane region" description="Helical" evidence="5">
    <location>
        <begin position="26"/>
        <end position="45"/>
    </location>
</feature>
<accession>A0AA88KHR5</accession>
<reference evidence="6 7" key="1">
    <citation type="journal article" date="2018" name="BMC Genomics">
        <title>The genome of Naegleria lovaniensis, the basis for a comparative approach to unravel pathogenicity factors of the human pathogenic amoeba N. fowleri.</title>
        <authorList>
            <person name="Liechti N."/>
            <person name="Schurch N."/>
            <person name="Bruggmann R."/>
            <person name="Wittwer M."/>
        </authorList>
    </citation>
    <scope>NUCLEOTIDE SEQUENCE [LARGE SCALE GENOMIC DNA]</scope>
    <source>
        <strain evidence="6 7">ATCC 30569</strain>
    </source>
</reference>